<comment type="caution">
    <text evidence="1">The sequence shown here is derived from an EMBL/GenBank/DDBJ whole genome shotgun (WGS) entry which is preliminary data.</text>
</comment>
<keyword evidence="2" id="KW-1185">Reference proteome</keyword>
<evidence type="ECO:0008006" key="3">
    <source>
        <dbReference type="Google" id="ProtNLM"/>
    </source>
</evidence>
<dbReference type="Gene3D" id="3.40.50.1000">
    <property type="entry name" value="HAD superfamily/HAD-like"/>
    <property type="match status" value="1"/>
</dbReference>
<dbReference type="EMBL" id="JAXOVC010000001">
    <property type="protein sequence ID" value="KAK4508337.1"/>
    <property type="molecule type" value="Genomic_DNA"/>
</dbReference>
<dbReference type="InterPro" id="IPR052898">
    <property type="entry name" value="ACAD10-like"/>
</dbReference>
<dbReference type="PANTHER" id="PTHR47829:SF1">
    <property type="entry name" value="HAD FAMILY PHOSPHATASE"/>
    <property type="match status" value="1"/>
</dbReference>
<protein>
    <recommendedName>
        <fullName evidence="3">Epoxide hydrolase</fullName>
    </recommendedName>
</protein>
<name>A0ABR0F389_ZASCE</name>
<organism evidence="1 2">
    <name type="scientific">Zasmidium cellare</name>
    <name type="common">Wine cellar mold</name>
    <name type="synonym">Racodium cellare</name>
    <dbReference type="NCBI Taxonomy" id="395010"/>
    <lineage>
        <taxon>Eukaryota</taxon>
        <taxon>Fungi</taxon>
        <taxon>Dikarya</taxon>
        <taxon>Ascomycota</taxon>
        <taxon>Pezizomycotina</taxon>
        <taxon>Dothideomycetes</taxon>
        <taxon>Dothideomycetidae</taxon>
        <taxon>Mycosphaerellales</taxon>
        <taxon>Mycosphaerellaceae</taxon>
        <taxon>Zasmidium</taxon>
    </lineage>
</organism>
<evidence type="ECO:0000313" key="2">
    <source>
        <dbReference type="Proteomes" id="UP001305779"/>
    </source>
</evidence>
<gene>
    <name evidence="1" type="ORF">PRZ48_002075</name>
</gene>
<reference evidence="1 2" key="1">
    <citation type="journal article" date="2023" name="G3 (Bethesda)">
        <title>A chromosome-level genome assembly of Zasmidium syzygii isolated from banana leaves.</title>
        <authorList>
            <person name="van Westerhoven A.C."/>
            <person name="Mehrabi R."/>
            <person name="Talebi R."/>
            <person name="Steentjes M.B.F."/>
            <person name="Corcolon B."/>
            <person name="Chong P.A."/>
            <person name="Kema G.H.J."/>
            <person name="Seidl M.F."/>
        </authorList>
    </citation>
    <scope>NUCLEOTIDE SEQUENCE [LARGE SCALE GENOMIC DNA]</scope>
    <source>
        <strain evidence="1 2">P124</strain>
    </source>
</reference>
<accession>A0ABR0F389</accession>
<dbReference type="SUPFAM" id="SSF56784">
    <property type="entry name" value="HAD-like"/>
    <property type="match status" value="1"/>
</dbReference>
<dbReference type="Proteomes" id="UP001305779">
    <property type="component" value="Unassembled WGS sequence"/>
</dbReference>
<dbReference type="InterPro" id="IPR036412">
    <property type="entry name" value="HAD-like_sf"/>
</dbReference>
<proteinExistence type="predicted"/>
<evidence type="ECO:0000313" key="1">
    <source>
        <dbReference type="EMBL" id="KAK4508337.1"/>
    </source>
</evidence>
<dbReference type="PANTHER" id="PTHR47829">
    <property type="entry name" value="HYDROLASE, PUTATIVE (AFU_ORTHOLOGUE AFUA_1G12880)-RELATED"/>
    <property type="match status" value="1"/>
</dbReference>
<sequence>MAERPLVRKQGFDAPLDRFHGLDTTPEPSKGMPRAWNNNDKTYVLFHNRFNMAQSSSNTDYPTVLLFDIGGVCVVSPFQAILDYEKRQNIPLGYINHSISASAPNGAWQRLERGEILLDASFFAEFKADLSIPQRWKEHYAKTKKTTDIPPVADIDTEWLFWEMMGNSRRPDPYMWPALQRLRAAADKSNGKLILGALSNTTIWPPNHPFSNPNTPEGRQNAALRACFDVFVSSAHVGMRKPAEDIYKYAIVRLHEYVKTKGYGMGVRARDITFLDDIGGNLRTARGLGMGTIKVELGRADKAVVELERITGLRLRDDDKARL</sequence>
<dbReference type="InterPro" id="IPR023214">
    <property type="entry name" value="HAD_sf"/>
</dbReference>
<dbReference type="Gene3D" id="1.10.150.240">
    <property type="entry name" value="Putative phosphatase, domain 2"/>
    <property type="match status" value="1"/>
</dbReference>
<dbReference type="InterPro" id="IPR023198">
    <property type="entry name" value="PGP-like_dom2"/>
</dbReference>